<sequence length="189" mass="21772">MEDCWLADRTLLRSLVQLQPAWTTRDYAAATHRSLAWVKKWRKRLRDAPLDDEHILHSRSRARTQPPPRLDPVVIERVLAIRDAPPAHLQRIPGPKAILYFLAHDPELQSLGLRLPRSTRTVWQILRQHGRIALASERHHTPIEWSEPMTSWQLDFKDVSTVPPESDGKKQHVVEVLNTVDTGTLYASS</sequence>
<reference evidence="1" key="1">
    <citation type="submission" date="2020-02" db="EMBL/GenBank/DDBJ databases">
        <authorList>
            <person name="Meier V. D."/>
        </authorList>
    </citation>
    <scope>NUCLEOTIDE SEQUENCE</scope>
    <source>
        <strain evidence="1">AVDCRST_MAG93</strain>
    </source>
</reference>
<gene>
    <name evidence="1" type="ORF">AVDCRST_MAG93-8165</name>
</gene>
<protein>
    <submittedName>
        <fullName evidence="1">Mobile element protein</fullName>
    </submittedName>
</protein>
<dbReference type="AlphaFoldDB" id="A0A6J4MV96"/>
<proteinExistence type="predicted"/>
<dbReference type="EMBL" id="CADCTR010002753">
    <property type="protein sequence ID" value="CAA9368211.1"/>
    <property type="molecule type" value="Genomic_DNA"/>
</dbReference>
<organism evidence="1">
    <name type="scientific">uncultured Chloroflexia bacterium</name>
    <dbReference type="NCBI Taxonomy" id="1672391"/>
    <lineage>
        <taxon>Bacteria</taxon>
        <taxon>Bacillati</taxon>
        <taxon>Chloroflexota</taxon>
        <taxon>Chloroflexia</taxon>
        <taxon>environmental samples</taxon>
    </lineage>
</organism>
<accession>A0A6J4MV96</accession>
<evidence type="ECO:0000313" key="1">
    <source>
        <dbReference type="EMBL" id="CAA9368211.1"/>
    </source>
</evidence>
<name>A0A6J4MV96_9CHLR</name>